<feature type="chain" id="PRO_5043694813" description="DUF3352 domain-containing protein" evidence="1">
    <location>
        <begin position="19"/>
        <end position="536"/>
    </location>
</feature>
<dbReference type="AlphaFoldDB" id="A0AAU7UA90"/>
<evidence type="ECO:0008006" key="3">
    <source>
        <dbReference type="Google" id="ProtNLM"/>
    </source>
</evidence>
<proteinExistence type="predicted"/>
<organism evidence="2">
    <name type="scientific">Deinococcus sonorensis KR-87</name>
    <dbReference type="NCBI Taxonomy" id="694439"/>
    <lineage>
        <taxon>Bacteria</taxon>
        <taxon>Thermotogati</taxon>
        <taxon>Deinococcota</taxon>
        <taxon>Deinococci</taxon>
        <taxon>Deinococcales</taxon>
        <taxon>Deinococcaceae</taxon>
        <taxon>Deinococcus</taxon>
    </lineage>
</organism>
<feature type="signal peptide" evidence="1">
    <location>
        <begin position="1"/>
        <end position="18"/>
    </location>
</feature>
<name>A0AAU7UA90_9DEIO</name>
<gene>
    <name evidence="2" type="ORF">ABOD76_15735</name>
</gene>
<sequence>MKHTLMLSALIAVSTATAAPLTQNLPAGALVTLETHNAASAFERLLGVVNSAASAIGFEDEADEMTDGVGPLLRETLGQEAVLGVFSVGTPAGGFSPELLAVSRVGEQTRPLVTAMVKGKGAAVGRFRFVRQKDMFVGTADDLVYLSTDKTLLMSYLARLSGRTAPRLGESAVYTAPSRAAGEQQLGLYLNFSAMAKMVRGALAKELVPRLFSPLVDALDTLGQYAAGFTTTEQGLEAQAAHVPNAQGKDTPLYAILTHTTDFQVQRLIPADAQSVQATACASESNGYVGRWLTRLDLVDPTGFLTDSQLASHLERSARYLGDECAQVTLAGNRLDQDGLSSTVTYQRVRDMAAAQAHLPEYVAALNTAIQALPDTLDSLAGAGSASLFKPAGAMSGSLQRSTEAQLGSLKQAVSQLKLVYAFRDGYLITAFSDQALKAALATDQPVLADDPAFQAAGLKMDGVGGWSYARRPGEVSDSDLEDLLRRSNDPQAAMVGALFAGGAADIINRYQGMSAQTTVNDGLILTKSSIGFTWE</sequence>
<dbReference type="KEGG" id="dsc:ABOD76_15735"/>
<protein>
    <recommendedName>
        <fullName evidence="3">DUF3352 domain-containing protein</fullName>
    </recommendedName>
</protein>
<evidence type="ECO:0000313" key="2">
    <source>
        <dbReference type="EMBL" id="XBV84880.1"/>
    </source>
</evidence>
<keyword evidence="1" id="KW-0732">Signal</keyword>
<dbReference type="EMBL" id="CP158299">
    <property type="protein sequence ID" value="XBV84880.1"/>
    <property type="molecule type" value="Genomic_DNA"/>
</dbReference>
<dbReference type="RefSeq" id="WP_350242917.1">
    <property type="nucleotide sequence ID" value="NZ_CP158299.1"/>
</dbReference>
<reference evidence="2" key="1">
    <citation type="submission" date="2024-06" db="EMBL/GenBank/DDBJ databases">
        <title>Draft Genome Sequence of Deinococcus sonorensis Type Strain KR-87, a Biofilm Producing Representative of the Genus Deinococcus.</title>
        <authorList>
            <person name="Boren L.S."/>
            <person name="Grosso R.A."/>
            <person name="Hugenberg-Cox A.N."/>
            <person name="Hill J.T.E."/>
            <person name="Albert C.M."/>
            <person name="Tuohy J.M."/>
        </authorList>
    </citation>
    <scope>NUCLEOTIDE SEQUENCE</scope>
    <source>
        <strain evidence="2">KR-87</strain>
    </source>
</reference>
<accession>A0AAU7UA90</accession>
<evidence type="ECO:0000256" key="1">
    <source>
        <dbReference type="SAM" id="SignalP"/>
    </source>
</evidence>